<dbReference type="PANTHER" id="PTHR31157:SF1">
    <property type="entry name" value="SCP DOMAIN-CONTAINING PROTEIN"/>
    <property type="match status" value="1"/>
</dbReference>
<dbReference type="PANTHER" id="PTHR31157">
    <property type="entry name" value="SCP DOMAIN-CONTAINING PROTEIN"/>
    <property type="match status" value="1"/>
</dbReference>
<dbReference type="Pfam" id="PF00188">
    <property type="entry name" value="CAP"/>
    <property type="match status" value="2"/>
</dbReference>
<dbReference type="InterPro" id="IPR035940">
    <property type="entry name" value="CAP_sf"/>
</dbReference>
<reference evidence="2 3" key="1">
    <citation type="submission" date="2024-04" db="EMBL/GenBank/DDBJ databases">
        <title>Tritrichomonas musculus Genome.</title>
        <authorList>
            <person name="Alves-Ferreira E."/>
            <person name="Grigg M."/>
            <person name="Lorenzi H."/>
            <person name="Galac M."/>
        </authorList>
    </citation>
    <scope>NUCLEOTIDE SEQUENCE [LARGE SCALE GENOMIC DNA]</scope>
    <source>
        <strain evidence="2 3">EAF2021</strain>
    </source>
</reference>
<protein>
    <recommendedName>
        <fullName evidence="1">SCP domain-containing protein</fullName>
    </recommendedName>
</protein>
<accession>A0ABR2KX06</accession>
<gene>
    <name evidence="2" type="ORF">M9Y10_024124</name>
</gene>
<dbReference type="InterPro" id="IPR014044">
    <property type="entry name" value="CAP_dom"/>
</dbReference>
<evidence type="ECO:0000259" key="1">
    <source>
        <dbReference type="Pfam" id="PF00188"/>
    </source>
</evidence>
<dbReference type="Gene3D" id="3.40.33.10">
    <property type="entry name" value="CAP"/>
    <property type="match status" value="2"/>
</dbReference>
<sequence length="455" mass="51292">MTEIENSVSKSSSSSLQLPEKILHRIFDLINQVRKEFDLYPLAFNKELSFLAGEHACNMSTNLTPYGHGGFQEREAHVPNATAFSENIALVPSSDDPAQNIVVAWLKKSKSFSRILSCFTHTGIGIAESEDGSWYCTQIFATFKVRLSYKDQFLLMARFINRFRFKSNLIPLAVSLSGAAKMIFAVNENSNFLNTLTRKQCQGLFYGCSSADFIIKKFTKSTNFLNSFIDELSSSEDYLKMIEKPEYTDFIFTIHRKSETEADCVAVFGVCTPLQRSIPSVHSHFPEAYSCLQIINDYRIAHSIEPFELSHQWCTASIKHAKKMMTNVGEVEVRSLKKKILHRCPEDEVHCAACVIPNSFNPLRELLLIWISNPKTKALLLSTTLKHFGFGISILDGKFCYAVRVIGTKKMKVSQKSVVIKSEPNTPQYLPIPSDDDDTPDNLNPDANLTFKLTG</sequence>
<dbReference type="EMBL" id="JAPFFF010000003">
    <property type="protein sequence ID" value="KAK8895654.1"/>
    <property type="molecule type" value="Genomic_DNA"/>
</dbReference>
<feature type="domain" description="SCP" evidence="1">
    <location>
        <begin position="293"/>
        <end position="394"/>
    </location>
</feature>
<comment type="caution">
    <text evidence="2">The sequence shown here is derived from an EMBL/GenBank/DDBJ whole genome shotgun (WGS) entry which is preliminary data.</text>
</comment>
<dbReference type="CDD" id="cd05379">
    <property type="entry name" value="CAP_bacterial"/>
    <property type="match status" value="1"/>
</dbReference>
<evidence type="ECO:0000313" key="2">
    <source>
        <dbReference type="EMBL" id="KAK8895654.1"/>
    </source>
</evidence>
<evidence type="ECO:0000313" key="3">
    <source>
        <dbReference type="Proteomes" id="UP001470230"/>
    </source>
</evidence>
<proteinExistence type="predicted"/>
<dbReference type="SUPFAM" id="SSF55797">
    <property type="entry name" value="PR-1-like"/>
    <property type="match status" value="1"/>
</dbReference>
<organism evidence="2 3">
    <name type="scientific">Tritrichomonas musculus</name>
    <dbReference type="NCBI Taxonomy" id="1915356"/>
    <lineage>
        <taxon>Eukaryota</taxon>
        <taxon>Metamonada</taxon>
        <taxon>Parabasalia</taxon>
        <taxon>Tritrichomonadida</taxon>
        <taxon>Tritrichomonadidae</taxon>
        <taxon>Tritrichomonas</taxon>
    </lineage>
</organism>
<dbReference type="Proteomes" id="UP001470230">
    <property type="component" value="Unassembled WGS sequence"/>
</dbReference>
<feature type="domain" description="SCP" evidence="1">
    <location>
        <begin position="27"/>
        <end position="140"/>
    </location>
</feature>
<name>A0ABR2KX06_9EUKA</name>
<keyword evidence="3" id="KW-1185">Reference proteome</keyword>